<evidence type="ECO:0000313" key="2">
    <source>
        <dbReference type="Proteomes" id="UP000553776"/>
    </source>
</evidence>
<dbReference type="RefSeq" id="WP_185135048.1">
    <property type="nucleotide sequence ID" value="NZ_JACJVR010000020.1"/>
</dbReference>
<evidence type="ECO:0000313" key="1">
    <source>
        <dbReference type="EMBL" id="MBB6691047.1"/>
    </source>
</evidence>
<dbReference type="Proteomes" id="UP000553776">
    <property type="component" value="Unassembled WGS sequence"/>
</dbReference>
<dbReference type="AlphaFoldDB" id="A0A841TRL8"/>
<accession>A0A841TRL8</accession>
<sequence length="147" mass="16948">MRYEDLMDITDIFFLGLTEPSVNSLRLFFSRSKAGNTPEPLMVGGRNLGDSYSINIDADSPVIQIDFEHYIDYSIRNESFTVWDDYEIFTGKIFRVYTKSRYLDYIGTGTIASDDYPGPFKHYGMSCLDHIVDVISTDEPIIREVER</sequence>
<keyword evidence="2" id="KW-1185">Reference proteome</keyword>
<protein>
    <submittedName>
        <fullName evidence="1">Uncharacterized protein</fullName>
    </submittedName>
</protein>
<comment type="caution">
    <text evidence="1">The sequence shown here is derived from an EMBL/GenBank/DDBJ whole genome shotgun (WGS) entry which is preliminary data.</text>
</comment>
<reference evidence="1 2" key="1">
    <citation type="submission" date="2020-08" db="EMBL/GenBank/DDBJ databases">
        <title>Cohnella phylogeny.</title>
        <authorList>
            <person name="Dunlap C."/>
        </authorList>
    </citation>
    <scope>NUCLEOTIDE SEQUENCE [LARGE SCALE GENOMIC DNA]</scope>
    <source>
        <strain evidence="1 2">DSM 25239</strain>
    </source>
</reference>
<name>A0A841TRL8_9BACL</name>
<organism evidence="1 2">
    <name type="scientific">Cohnella xylanilytica</name>
    <dbReference type="NCBI Taxonomy" id="557555"/>
    <lineage>
        <taxon>Bacteria</taxon>
        <taxon>Bacillati</taxon>
        <taxon>Bacillota</taxon>
        <taxon>Bacilli</taxon>
        <taxon>Bacillales</taxon>
        <taxon>Paenibacillaceae</taxon>
        <taxon>Cohnella</taxon>
    </lineage>
</organism>
<proteinExistence type="predicted"/>
<gene>
    <name evidence="1" type="ORF">H7B90_06480</name>
</gene>
<dbReference type="EMBL" id="JACJVR010000020">
    <property type="protein sequence ID" value="MBB6691047.1"/>
    <property type="molecule type" value="Genomic_DNA"/>
</dbReference>